<feature type="transmembrane region" description="Helical" evidence="9">
    <location>
        <begin position="60"/>
        <end position="82"/>
    </location>
</feature>
<evidence type="ECO:0000256" key="2">
    <source>
        <dbReference type="ARBA" id="ARBA00009212"/>
    </source>
</evidence>
<comment type="similarity">
    <text evidence="2 8">Belongs to the CPA3 antiporters (TC 2.A.63) subunit F family.</text>
</comment>
<evidence type="ECO:0000313" key="10">
    <source>
        <dbReference type="EMBL" id="RFA37932.1"/>
    </source>
</evidence>
<evidence type="ECO:0000256" key="3">
    <source>
        <dbReference type="ARBA" id="ARBA00022448"/>
    </source>
</evidence>
<dbReference type="RefSeq" id="WP_116301645.1">
    <property type="nucleotide sequence ID" value="NZ_NFZV01000005.1"/>
</dbReference>
<dbReference type="PANTHER" id="PTHR34702:SF1">
    <property type="entry name" value="NA(+)_H(+) ANTIPORTER SUBUNIT F"/>
    <property type="match status" value="1"/>
</dbReference>
<evidence type="ECO:0000313" key="11">
    <source>
        <dbReference type="Proteomes" id="UP000256763"/>
    </source>
</evidence>
<keyword evidence="8" id="KW-0406">Ion transport</keyword>
<keyword evidence="11" id="KW-1185">Reference proteome</keyword>
<sequence length="90" mass="9548">MFELTIQISFIILGLALLLSFIRLVKGPTLPDRVVALELVASLTVGVIALYTVATGVADFLDVAIVLALTAFLAAVGFARYLEKGGPRDD</sequence>
<keyword evidence="8" id="KW-0050">Antiport</keyword>
<name>A0A3E0WY75_9GAMM</name>
<dbReference type="GO" id="GO:0015385">
    <property type="term" value="F:sodium:proton antiporter activity"/>
    <property type="evidence" value="ECO:0007669"/>
    <property type="project" value="TreeGrafter"/>
</dbReference>
<evidence type="ECO:0000256" key="4">
    <source>
        <dbReference type="ARBA" id="ARBA00022475"/>
    </source>
</evidence>
<keyword evidence="3 8" id="KW-0813">Transport</keyword>
<dbReference type="PIRSF" id="PIRSF028784">
    <property type="entry name" value="MrpF"/>
    <property type="match status" value="1"/>
</dbReference>
<accession>A0A3E0WY75</accession>
<keyword evidence="5 9" id="KW-0812">Transmembrane</keyword>
<dbReference type="PANTHER" id="PTHR34702">
    <property type="entry name" value="NA(+)/H(+) ANTIPORTER SUBUNIT F1"/>
    <property type="match status" value="1"/>
</dbReference>
<evidence type="ECO:0000256" key="7">
    <source>
        <dbReference type="ARBA" id="ARBA00023136"/>
    </source>
</evidence>
<keyword evidence="7 8" id="KW-0472">Membrane</keyword>
<evidence type="ECO:0000256" key="5">
    <source>
        <dbReference type="ARBA" id="ARBA00022692"/>
    </source>
</evidence>
<comment type="subcellular location">
    <subcellularLocation>
        <location evidence="1 8">Cell membrane</location>
        <topology evidence="1 8">Multi-pass membrane protein</topology>
    </subcellularLocation>
</comment>
<feature type="transmembrane region" description="Helical" evidence="9">
    <location>
        <begin position="34"/>
        <end position="54"/>
    </location>
</feature>
<gene>
    <name evidence="10" type="ORF">CAL65_08445</name>
</gene>
<dbReference type="InterPro" id="IPR007208">
    <property type="entry name" value="MrpF/PhaF-like"/>
</dbReference>
<protein>
    <submittedName>
        <fullName evidence="10">pH regulation protein F</fullName>
    </submittedName>
</protein>
<dbReference type="Pfam" id="PF04066">
    <property type="entry name" value="MrpF_PhaF"/>
    <property type="match status" value="1"/>
</dbReference>
<proteinExistence type="inferred from homology"/>
<evidence type="ECO:0000256" key="1">
    <source>
        <dbReference type="ARBA" id="ARBA00004651"/>
    </source>
</evidence>
<keyword evidence="6 9" id="KW-1133">Transmembrane helix</keyword>
<evidence type="ECO:0000256" key="6">
    <source>
        <dbReference type="ARBA" id="ARBA00022989"/>
    </source>
</evidence>
<dbReference type="Proteomes" id="UP000256763">
    <property type="component" value="Unassembled WGS sequence"/>
</dbReference>
<keyword evidence="4 8" id="KW-1003">Cell membrane</keyword>
<evidence type="ECO:0000256" key="9">
    <source>
        <dbReference type="SAM" id="Phobius"/>
    </source>
</evidence>
<feature type="transmembrane region" description="Helical" evidence="9">
    <location>
        <begin position="6"/>
        <end position="25"/>
    </location>
</feature>
<evidence type="ECO:0000256" key="8">
    <source>
        <dbReference type="PIRNR" id="PIRNR028784"/>
    </source>
</evidence>
<comment type="caution">
    <text evidence="10">The sequence shown here is derived from an EMBL/GenBank/DDBJ whole genome shotgun (WGS) entry which is preliminary data.</text>
</comment>
<dbReference type="OrthoDB" id="9800226at2"/>
<dbReference type="AlphaFoldDB" id="A0A3E0WY75"/>
<dbReference type="GO" id="GO:0005886">
    <property type="term" value="C:plasma membrane"/>
    <property type="evidence" value="ECO:0007669"/>
    <property type="project" value="UniProtKB-SubCell"/>
</dbReference>
<dbReference type="EMBL" id="NFZW01000006">
    <property type="protein sequence ID" value="RFA37932.1"/>
    <property type="molecule type" value="Genomic_DNA"/>
</dbReference>
<organism evidence="10 11">
    <name type="scientific">Alkalilimnicola ehrlichii</name>
    <dbReference type="NCBI Taxonomy" id="351052"/>
    <lineage>
        <taxon>Bacteria</taxon>
        <taxon>Pseudomonadati</taxon>
        <taxon>Pseudomonadota</taxon>
        <taxon>Gammaproteobacteria</taxon>
        <taxon>Chromatiales</taxon>
        <taxon>Ectothiorhodospiraceae</taxon>
        <taxon>Alkalilimnicola</taxon>
    </lineage>
</organism>
<reference evidence="11" key="1">
    <citation type="submission" date="2017-05" db="EMBL/GenBank/DDBJ databases">
        <authorList>
            <person name="Sharma S."/>
            <person name="Sidhu C."/>
            <person name="Pinnaka A.K."/>
        </authorList>
    </citation>
    <scope>NUCLEOTIDE SEQUENCE [LARGE SCALE GENOMIC DNA]</scope>
    <source>
        <strain evidence="11">AK93</strain>
    </source>
</reference>